<comment type="caution">
    <text evidence="1">The sequence shown here is derived from an EMBL/GenBank/DDBJ whole genome shotgun (WGS) entry which is preliminary data.</text>
</comment>
<organism evidence="1 2">
    <name type="scientific">Panicum virgatum</name>
    <name type="common">Blackwell switchgrass</name>
    <dbReference type="NCBI Taxonomy" id="38727"/>
    <lineage>
        <taxon>Eukaryota</taxon>
        <taxon>Viridiplantae</taxon>
        <taxon>Streptophyta</taxon>
        <taxon>Embryophyta</taxon>
        <taxon>Tracheophyta</taxon>
        <taxon>Spermatophyta</taxon>
        <taxon>Magnoliopsida</taxon>
        <taxon>Liliopsida</taxon>
        <taxon>Poales</taxon>
        <taxon>Poaceae</taxon>
        <taxon>PACMAD clade</taxon>
        <taxon>Panicoideae</taxon>
        <taxon>Panicodae</taxon>
        <taxon>Paniceae</taxon>
        <taxon>Panicinae</taxon>
        <taxon>Panicum</taxon>
        <taxon>Panicum sect. Hiantes</taxon>
    </lineage>
</organism>
<gene>
    <name evidence="1" type="ORF">PVAP13_7KG072109</name>
</gene>
<dbReference type="AlphaFoldDB" id="A0A8T0QBK7"/>
<sequence length="175" mass="17811">MPYLQPEAPSSSCSCRSLASPSPGSGAELPTVALPCLCYLASPSPGSGAPGGGAPSCRARSGPGLPAAAVALSLPGPGLPAAALLEISLQVVGGAGGNRLLAGYLAHEFLRRSTLLGERRLQPSGRKEKEPALAVPAPESSRRYAEVSRLLMAVGARIPGVVNPSQLGRRLWIKE</sequence>
<dbReference type="Proteomes" id="UP000823388">
    <property type="component" value="Chromosome 7K"/>
</dbReference>
<evidence type="ECO:0000313" key="2">
    <source>
        <dbReference type="Proteomes" id="UP000823388"/>
    </source>
</evidence>
<evidence type="ECO:0000313" key="1">
    <source>
        <dbReference type="EMBL" id="KAG2570189.1"/>
    </source>
</evidence>
<accession>A0A8T0QBK7</accession>
<reference evidence="1" key="1">
    <citation type="submission" date="2020-05" db="EMBL/GenBank/DDBJ databases">
        <title>WGS assembly of Panicum virgatum.</title>
        <authorList>
            <person name="Lovell J.T."/>
            <person name="Jenkins J."/>
            <person name="Shu S."/>
            <person name="Juenger T.E."/>
            <person name="Schmutz J."/>
        </authorList>
    </citation>
    <scope>NUCLEOTIDE SEQUENCE</scope>
    <source>
        <strain evidence="1">AP13</strain>
    </source>
</reference>
<dbReference type="EMBL" id="CM029049">
    <property type="protein sequence ID" value="KAG2570189.1"/>
    <property type="molecule type" value="Genomic_DNA"/>
</dbReference>
<dbReference type="PANTHER" id="PTHR34657">
    <property type="entry name" value="EMBRYO SAC DEVELOPMENT ARREST 6"/>
    <property type="match status" value="1"/>
</dbReference>
<dbReference type="PANTHER" id="PTHR34657:SF4">
    <property type="entry name" value="EMBRYO SAC DEVELOPMENT ARREST 6"/>
    <property type="match status" value="1"/>
</dbReference>
<protein>
    <submittedName>
        <fullName evidence="1">Uncharacterized protein</fullName>
    </submittedName>
</protein>
<keyword evidence="2" id="KW-1185">Reference proteome</keyword>
<proteinExistence type="predicted"/>
<name>A0A8T0QBK7_PANVG</name>